<dbReference type="AlphaFoldDB" id="A0A396ZFD8"/>
<dbReference type="OrthoDB" id="346003at2"/>
<dbReference type="RefSeq" id="WP_118967445.1">
    <property type="nucleotide sequence ID" value="NZ_QHCT01000001.1"/>
</dbReference>
<dbReference type="EMBL" id="QHCT01000001">
    <property type="protein sequence ID" value="RHX92614.1"/>
    <property type="molecule type" value="Genomic_DNA"/>
</dbReference>
<name>A0A396ZFD8_9LEPT</name>
<evidence type="ECO:0000313" key="2">
    <source>
        <dbReference type="Proteomes" id="UP000265798"/>
    </source>
</evidence>
<sequence>MKNCFFRITAILSIAVVFNVCKKSDDGNDDTILAALLYVADLSSGNCATITKNSSSLYNATLTSVPKGGCNQATLAGSDVAGRAALINANFDAYSALATSLNCSVATTNLITSAKNTTLAANTQAAFDNLVATTKYVPIQDLRLEGAPVVTKSAFGLALGLSESDVLSWKLLTVDQNRNAQNLINLATFAGGAGDVACVTAISNKVSSDFKGFLGLDPSAITKATITGVAQITCQYGTSAVVANKCATLNTEF</sequence>
<dbReference type="Proteomes" id="UP000265798">
    <property type="component" value="Unassembled WGS sequence"/>
</dbReference>
<reference evidence="2" key="1">
    <citation type="submission" date="2018-05" db="EMBL/GenBank/DDBJ databases">
        <title>Leptospira yasudae sp. nov. and Leptospira stimsonii sp. nov., two pathogenic species of the genus Leptospira isolated from environmental sources.</title>
        <authorList>
            <person name="Casanovas-Massana A."/>
            <person name="Hamond C."/>
            <person name="Santos L.A."/>
            <person name="Hacker K.P."/>
            <person name="Balassiano I."/>
            <person name="Medeiros M.A."/>
            <person name="Reis M.G."/>
            <person name="Ko A.I."/>
            <person name="Wunder E.A."/>
        </authorList>
    </citation>
    <scope>NUCLEOTIDE SEQUENCE [LARGE SCALE GENOMIC DNA]</scope>
    <source>
        <strain evidence="2">Yale</strain>
    </source>
</reference>
<proteinExistence type="predicted"/>
<comment type="caution">
    <text evidence="1">The sequence shown here is derived from an EMBL/GenBank/DDBJ whole genome shotgun (WGS) entry which is preliminary data.</text>
</comment>
<protein>
    <submittedName>
        <fullName evidence="1">Uncharacterized protein</fullName>
    </submittedName>
</protein>
<gene>
    <name evidence="1" type="ORF">DLM75_05390</name>
</gene>
<evidence type="ECO:0000313" key="1">
    <source>
        <dbReference type="EMBL" id="RHX92614.1"/>
    </source>
</evidence>
<accession>A0A396ZFD8</accession>
<organism evidence="1 2">
    <name type="scientific">Leptospira stimsonii</name>
    <dbReference type="NCBI Taxonomy" id="2202203"/>
    <lineage>
        <taxon>Bacteria</taxon>
        <taxon>Pseudomonadati</taxon>
        <taxon>Spirochaetota</taxon>
        <taxon>Spirochaetia</taxon>
        <taxon>Leptospirales</taxon>
        <taxon>Leptospiraceae</taxon>
        <taxon>Leptospira</taxon>
    </lineage>
</organism>